<dbReference type="OrthoDB" id="367235at2"/>
<dbReference type="Pfam" id="PF04165">
    <property type="entry name" value="DUF401"/>
    <property type="match status" value="1"/>
</dbReference>
<feature type="transmembrane region" description="Helical" evidence="1">
    <location>
        <begin position="301"/>
        <end position="333"/>
    </location>
</feature>
<proteinExistence type="predicted"/>
<keyword evidence="1" id="KW-0472">Membrane</keyword>
<dbReference type="EMBL" id="HF563609">
    <property type="protein sequence ID" value="CDI40358.1"/>
    <property type="molecule type" value="Genomic_DNA"/>
</dbReference>
<evidence type="ECO:0000313" key="3">
    <source>
        <dbReference type="Proteomes" id="UP000010802"/>
    </source>
</evidence>
<feature type="transmembrane region" description="Helical" evidence="1">
    <location>
        <begin position="382"/>
        <end position="404"/>
    </location>
</feature>
<protein>
    <recommendedName>
        <fullName evidence="4">DUF401 family protein</fullName>
    </recommendedName>
</protein>
<dbReference type="eggNOG" id="COG1906">
    <property type="taxonomic scope" value="Bacteria"/>
</dbReference>
<dbReference type="AlphaFoldDB" id="F4LU12"/>
<evidence type="ECO:0008006" key="4">
    <source>
        <dbReference type="Google" id="ProtNLM"/>
    </source>
</evidence>
<dbReference type="InterPro" id="IPR007294">
    <property type="entry name" value="DUF401"/>
</dbReference>
<feature type="transmembrane region" description="Helical" evidence="1">
    <location>
        <begin position="340"/>
        <end position="362"/>
    </location>
</feature>
<feature type="transmembrane region" description="Helical" evidence="1">
    <location>
        <begin position="143"/>
        <end position="161"/>
    </location>
</feature>
<feature type="transmembrane region" description="Helical" evidence="1">
    <location>
        <begin position="100"/>
        <end position="123"/>
    </location>
</feature>
<sequence length="405" mass="44908">MGEFAAVITAFLIIPILSKKRVSIGIAICISAVIMALLGGLGISGLFAVIISTFANFNKLQQFIVIIEISVLGALLRQYNIIDKVIEHLTKLVRSNRVTLMFIPALVGFLSVPGGAIISAPFIDQLGEESGLSKTYRAIINLIFRHIAMHIMPYTTGFLLVASLAPGISVYKLIGLNSIFVVFYVLSGYFLYVRQVKTEAEPAMTDALSNLLNLLKYTAPVYTSVLLNLIFGMPFYIGMLANLVIVYWINPEKSFLSDAVRVANINVIYSLMGVYLIQGIIGQMESLMSFFTSIFNNPKTILPGIIGTAFFLGLTTGFQATSLGVVLPILASLPISENRLLLYCHMTFAWGFVGYFFSPLHLCQLFTCEYMKVSIQDLYKDYYKFFLCLTATLIASYFMLGMWLK</sequence>
<keyword evidence="1" id="KW-0812">Transmembrane</keyword>
<keyword evidence="1" id="KW-1133">Transmembrane helix</keyword>
<name>F4LU12_TEPAE</name>
<reference evidence="3" key="1">
    <citation type="journal article" date="2013" name="Genome Announc.">
        <title>First genome sequence of a syntrophic acetate-oxidizing bacterium, Tepidanaerobacter acetatoxydans strain Re1.</title>
        <authorList>
            <person name="Manzoor S."/>
            <person name="Bongcam-Rudloff E."/>
            <person name="Schnurer A."/>
            <person name="Muller B."/>
        </authorList>
    </citation>
    <scope>NUCLEOTIDE SEQUENCE [LARGE SCALE GENOMIC DNA]</scope>
    <source>
        <strain evidence="3">Re1</strain>
    </source>
</reference>
<feature type="transmembrane region" description="Helical" evidence="1">
    <location>
        <begin position="225"/>
        <end position="250"/>
    </location>
</feature>
<dbReference type="Proteomes" id="UP000010802">
    <property type="component" value="Chromosome"/>
</dbReference>
<keyword evidence="3" id="KW-1185">Reference proteome</keyword>
<dbReference type="HOGENOM" id="CLU_056143_0_0_9"/>
<dbReference type="KEGG" id="tae:TepiRe1_0372"/>
<dbReference type="RefSeq" id="WP_013777461.1">
    <property type="nucleotide sequence ID" value="NC_015519.1"/>
</dbReference>
<dbReference type="PANTHER" id="PTHR39556">
    <property type="entry name" value="PROTEIN, PUTATIVE-RELATED"/>
    <property type="match status" value="1"/>
</dbReference>
<dbReference type="KEGG" id="tep:TepRe1_0335"/>
<feature type="transmembrane region" description="Helical" evidence="1">
    <location>
        <begin position="24"/>
        <end position="54"/>
    </location>
</feature>
<evidence type="ECO:0000256" key="1">
    <source>
        <dbReference type="SAM" id="Phobius"/>
    </source>
</evidence>
<organism evidence="2 3">
    <name type="scientific">Tepidanaerobacter acetatoxydans (strain DSM 21804 / JCM 16047 / Re1)</name>
    <dbReference type="NCBI Taxonomy" id="1209989"/>
    <lineage>
        <taxon>Bacteria</taxon>
        <taxon>Bacillati</taxon>
        <taxon>Bacillota</taxon>
        <taxon>Clostridia</taxon>
        <taxon>Thermosediminibacterales</taxon>
        <taxon>Tepidanaerobacteraceae</taxon>
        <taxon>Tepidanaerobacter</taxon>
    </lineage>
</organism>
<accession>F4LU12</accession>
<dbReference type="PANTHER" id="PTHR39556:SF1">
    <property type="entry name" value="PROTEIN, PUTATIVE-RELATED"/>
    <property type="match status" value="1"/>
</dbReference>
<gene>
    <name evidence="2" type="ordered locus">TEPIRE1_0372</name>
</gene>
<feature type="transmembrane region" description="Helical" evidence="1">
    <location>
        <begin position="60"/>
        <end position="79"/>
    </location>
</feature>
<feature type="transmembrane region" description="Helical" evidence="1">
    <location>
        <begin position="262"/>
        <end position="281"/>
    </location>
</feature>
<dbReference type="STRING" id="1209989.TepRe1_0335"/>
<evidence type="ECO:0000313" key="2">
    <source>
        <dbReference type="EMBL" id="CDI40358.1"/>
    </source>
</evidence>
<feature type="transmembrane region" description="Helical" evidence="1">
    <location>
        <begin position="173"/>
        <end position="192"/>
    </location>
</feature>